<dbReference type="SUPFAM" id="SSF49764">
    <property type="entry name" value="HSP20-like chaperones"/>
    <property type="match status" value="1"/>
</dbReference>
<organism evidence="6 7">
    <name type="scientific">Raphidocelis subcapitata</name>
    <dbReference type="NCBI Taxonomy" id="307507"/>
    <lineage>
        <taxon>Eukaryota</taxon>
        <taxon>Viridiplantae</taxon>
        <taxon>Chlorophyta</taxon>
        <taxon>core chlorophytes</taxon>
        <taxon>Chlorophyceae</taxon>
        <taxon>CS clade</taxon>
        <taxon>Sphaeropleales</taxon>
        <taxon>Selenastraceae</taxon>
        <taxon>Raphidocelis</taxon>
    </lineage>
</organism>
<dbReference type="PANTHER" id="PTHR11527">
    <property type="entry name" value="HEAT-SHOCK PROTEIN 20 FAMILY MEMBER"/>
    <property type="match status" value="1"/>
</dbReference>
<evidence type="ECO:0000259" key="5">
    <source>
        <dbReference type="PROSITE" id="PS01031"/>
    </source>
</evidence>
<evidence type="ECO:0000313" key="6">
    <source>
        <dbReference type="EMBL" id="GBF99742.1"/>
    </source>
</evidence>
<name>A0A2V0PL18_9CHLO</name>
<evidence type="ECO:0000313" key="7">
    <source>
        <dbReference type="Proteomes" id="UP000247498"/>
    </source>
</evidence>
<keyword evidence="1 6" id="KW-0346">Stress response</keyword>
<reference evidence="6 7" key="1">
    <citation type="journal article" date="2018" name="Sci. Rep.">
        <title>Raphidocelis subcapitata (=Pseudokirchneriella subcapitata) provides an insight into genome evolution and environmental adaptations in the Sphaeropleales.</title>
        <authorList>
            <person name="Suzuki S."/>
            <person name="Yamaguchi H."/>
            <person name="Nakajima N."/>
            <person name="Kawachi M."/>
        </authorList>
    </citation>
    <scope>NUCLEOTIDE SEQUENCE [LARGE SCALE GENOMIC DNA]</scope>
    <source>
        <strain evidence="6 7">NIES-35</strain>
    </source>
</reference>
<dbReference type="Proteomes" id="UP000247498">
    <property type="component" value="Unassembled WGS sequence"/>
</dbReference>
<accession>A0A2V0PL18</accession>
<feature type="domain" description="SHSP" evidence="5">
    <location>
        <begin position="41"/>
        <end position="157"/>
    </location>
</feature>
<gene>
    <name evidence="6" type="ORF">Rsub_12517</name>
</gene>
<dbReference type="InParanoid" id="A0A2V0PL18"/>
<dbReference type="InterPro" id="IPR002068">
    <property type="entry name" value="A-crystallin/Hsp20_dom"/>
</dbReference>
<dbReference type="Gene3D" id="2.60.40.790">
    <property type="match status" value="1"/>
</dbReference>
<dbReference type="EMBL" id="BDRX01000171">
    <property type="protein sequence ID" value="GBF99742.1"/>
    <property type="molecule type" value="Genomic_DNA"/>
</dbReference>
<proteinExistence type="inferred from homology"/>
<feature type="region of interest" description="Disordered" evidence="4">
    <location>
        <begin position="142"/>
        <end position="174"/>
    </location>
</feature>
<dbReference type="CDD" id="cd06471">
    <property type="entry name" value="ACD_LpsHSP_like"/>
    <property type="match status" value="1"/>
</dbReference>
<evidence type="ECO:0000256" key="3">
    <source>
        <dbReference type="RuleBase" id="RU003616"/>
    </source>
</evidence>
<evidence type="ECO:0000256" key="1">
    <source>
        <dbReference type="ARBA" id="ARBA00023016"/>
    </source>
</evidence>
<dbReference type="FunCoup" id="A0A2V0PL18">
    <property type="interactions" value="83"/>
</dbReference>
<protein>
    <submittedName>
        <fullName evidence="6">Hsp20-family heat shock chaperone</fullName>
    </submittedName>
</protein>
<keyword evidence="7" id="KW-1185">Reference proteome</keyword>
<comment type="caution">
    <text evidence="6">The sequence shown here is derived from an EMBL/GenBank/DDBJ whole genome shotgun (WGS) entry which is preliminary data.</text>
</comment>
<dbReference type="InterPro" id="IPR008978">
    <property type="entry name" value="HSP20-like_chaperone"/>
</dbReference>
<dbReference type="Pfam" id="PF00011">
    <property type="entry name" value="HSP20"/>
    <property type="match status" value="1"/>
</dbReference>
<dbReference type="PROSITE" id="PS01031">
    <property type="entry name" value="SHSP"/>
    <property type="match status" value="1"/>
</dbReference>
<dbReference type="InterPro" id="IPR031107">
    <property type="entry name" value="Small_HSP"/>
</dbReference>
<dbReference type="STRING" id="307507.A0A2V0PL18"/>
<dbReference type="OrthoDB" id="1245404at2759"/>
<evidence type="ECO:0000256" key="4">
    <source>
        <dbReference type="SAM" id="MobiDB-lite"/>
    </source>
</evidence>
<dbReference type="AlphaFoldDB" id="A0A2V0PL18"/>
<evidence type="ECO:0000256" key="2">
    <source>
        <dbReference type="PROSITE-ProRule" id="PRU00285"/>
    </source>
</evidence>
<sequence length="174" mass="18968">MALQPFGAGMFPSLFDPAWPFGRGRGGEMDWAPFPSLTSMVPTAGSAHPLDVVETNDAFRITVDAPGMDANDISISLSEGRVLTISGKKKHEVEEKDREGRVLRRERAFSTFSRSFTLPENVQEGEITANLDKGVLEVVVPKVEPPPRPEPKRIAVNAVPHTAGDAPKVTHQQK</sequence>
<comment type="similarity">
    <text evidence="2 3">Belongs to the small heat shock protein (HSP20) family.</text>
</comment>